<organism evidence="1 2">
    <name type="scientific">Neosynechococcus sphagnicola sy1</name>
    <dbReference type="NCBI Taxonomy" id="1497020"/>
    <lineage>
        <taxon>Bacteria</taxon>
        <taxon>Bacillati</taxon>
        <taxon>Cyanobacteriota</taxon>
        <taxon>Cyanophyceae</taxon>
        <taxon>Neosynechococcales</taxon>
        <taxon>Neosynechococcaceae</taxon>
        <taxon>Neosynechococcus</taxon>
    </lineage>
</organism>
<comment type="caution">
    <text evidence="1">The sequence shown here is derived from an EMBL/GenBank/DDBJ whole genome shotgun (WGS) entry which is preliminary data.</text>
</comment>
<dbReference type="Proteomes" id="UP000030170">
    <property type="component" value="Unassembled WGS sequence"/>
</dbReference>
<proteinExistence type="predicted"/>
<gene>
    <name evidence="1" type="ORF">DO97_13585</name>
</gene>
<dbReference type="AlphaFoldDB" id="A0A098THJ1"/>
<reference evidence="1 2" key="1">
    <citation type="journal article" date="2014" name="Mol. Ecol.">
        <title>Evolution of Synechococcus.</title>
        <authorList>
            <person name="Dvorak P."/>
            <person name="Casamatta D."/>
            <person name="Hasler P."/>
            <person name="Poulickova A."/>
            <person name="Ondrej V."/>
            <person name="Sanges R."/>
        </authorList>
    </citation>
    <scope>NUCLEOTIDE SEQUENCE [LARGE SCALE GENOMIC DNA]</scope>
    <source>
        <strain evidence="1 2">CAUP A 1101</strain>
    </source>
</reference>
<dbReference type="RefSeq" id="WP_036535077.1">
    <property type="nucleotide sequence ID" value="NZ_JJML01000041.1"/>
</dbReference>
<sequence length="91" mass="10246">MSPSLLNGNTAPGVTQPWLQQSVRQFLIQVNWEDHPPAVQELKVTALQGSSEPLSLLLKVADFFMPFLGMERPSPLLPPPCHRLLERSEMR</sequence>
<keyword evidence="2" id="KW-1185">Reference proteome</keyword>
<name>A0A098THJ1_9CYAN</name>
<evidence type="ECO:0000313" key="2">
    <source>
        <dbReference type="Proteomes" id="UP000030170"/>
    </source>
</evidence>
<dbReference type="OrthoDB" id="531808at2"/>
<protein>
    <submittedName>
        <fullName evidence="1">Uncharacterized protein</fullName>
    </submittedName>
</protein>
<accession>A0A098THJ1</accession>
<dbReference type="EMBL" id="JJML01000041">
    <property type="protein sequence ID" value="KGF72045.1"/>
    <property type="molecule type" value="Genomic_DNA"/>
</dbReference>
<evidence type="ECO:0000313" key="1">
    <source>
        <dbReference type="EMBL" id="KGF72045.1"/>
    </source>
</evidence>